<dbReference type="InterPro" id="IPR039426">
    <property type="entry name" value="TonB-dep_rcpt-like"/>
</dbReference>
<evidence type="ECO:0000256" key="9">
    <source>
        <dbReference type="ARBA" id="ARBA00023077"/>
    </source>
</evidence>
<dbReference type="Gene3D" id="2.40.170.20">
    <property type="entry name" value="TonB-dependent receptor, beta-barrel domain"/>
    <property type="match status" value="1"/>
</dbReference>
<comment type="similarity">
    <text evidence="12">Belongs to the TonB-dependent receptor family.</text>
</comment>
<evidence type="ECO:0000313" key="14">
    <source>
        <dbReference type="EMBL" id="NER32460.1"/>
    </source>
</evidence>
<dbReference type="InterPro" id="IPR036942">
    <property type="entry name" value="Beta-barrel_TonB_sf"/>
</dbReference>
<dbReference type="PANTHER" id="PTHR32552:SF68">
    <property type="entry name" value="FERRICHROME OUTER MEMBRANE TRANSPORTER_PHAGE RECEPTOR"/>
    <property type="match status" value="1"/>
</dbReference>
<feature type="domain" description="TonB-dependent receptor-like beta-barrel" evidence="13">
    <location>
        <begin position="13"/>
        <end position="246"/>
    </location>
</feature>
<evidence type="ECO:0000256" key="1">
    <source>
        <dbReference type="ARBA" id="ARBA00004571"/>
    </source>
</evidence>
<protein>
    <recommendedName>
        <fullName evidence="13">TonB-dependent receptor-like beta-barrel domain-containing protein</fullName>
    </recommendedName>
</protein>
<gene>
    <name evidence="14" type="ORF">F6J89_33935</name>
</gene>
<keyword evidence="10 12" id="KW-0472">Membrane</keyword>
<dbReference type="GO" id="GO:0015344">
    <property type="term" value="F:siderophore uptake transmembrane transporter activity"/>
    <property type="evidence" value="ECO:0007669"/>
    <property type="project" value="TreeGrafter"/>
</dbReference>
<keyword evidence="8" id="KW-0406">Ion transport</keyword>
<evidence type="ECO:0000256" key="12">
    <source>
        <dbReference type="PROSITE-ProRule" id="PRU01360"/>
    </source>
</evidence>
<dbReference type="SUPFAM" id="SSF56935">
    <property type="entry name" value="Porins"/>
    <property type="match status" value="1"/>
</dbReference>
<dbReference type="InterPro" id="IPR000531">
    <property type="entry name" value="Beta-barrel_TonB"/>
</dbReference>
<keyword evidence="4" id="KW-0410">Iron transport</keyword>
<comment type="subcellular location">
    <subcellularLocation>
        <location evidence="1 12">Cell outer membrane</location>
        <topology evidence="1 12">Multi-pass membrane protein</topology>
    </subcellularLocation>
</comment>
<dbReference type="GO" id="GO:0009279">
    <property type="term" value="C:cell outer membrane"/>
    <property type="evidence" value="ECO:0007669"/>
    <property type="project" value="UniProtKB-SubCell"/>
</dbReference>
<dbReference type="PANTHER" id="PTHR32552">
    <property type="entry name" value="FERRICHROME IRON RECEPTOR-RELATED"/>
    <property type="match status" value="1"/>
</dbReference>
<keyword evidence="6" id="KW-0732">Signal</keyword>
<dbReference type="EMBL" id="JAAHFQ010001261">
    <property type="protein sequence ID" value="NER32460.1"/>
    <property type="molecule type" value="Genomic_DNA"/>
</dbReference>
<evidence type="ECO:0000256" key="5">
    <source>
        <dbReference type="ARBA" id="ARBA00022692"/>
    </source>
</evidence>
<evidence type="ECO:0000256" key="7">
    <source>
        <dbReference type="ARBA" id="ARBA00023004"/>
    </source>
</evidence>
<comment type="caution">
    <text evidence="14">The sequence shown here is derived from an EMBL/GenBank/DDBJ whole genome shotgun (WGS) entry which is preliminary data.</text>
</comment>
<evidence type="ECO:0000259" key="13">
    <source>
        <dbReference type="Pfam" id="PF00593"/>
    </source>
</evidence>
<organism evidence="14">
    <name type="scientific">Symploca sp. SIO1C4</name>
    <dbReference type="NCBI Taxonomy" id="2607765"/>
    <lineage>
        <taxon>Bacteria</taxon>
        <taxon>Bacillati</taxon>
        <taxon>Cyanobacteriota</taxon>
        <taxon>Cyanophyceae</taxon>
        <taxon>Coleofasciculales</taxon>
        <taxon>Coleofasciculaceae</taxon>
        <taxon>Symploca</taxon>
    </lineage>
</organism>
<keyword evidence="9" id="KW-0798">TonB box</keyword>
<accession>A0A6B3NL74</accession>
<evidence type="ECO:0000256" key="11">
    <source>
        <dbReference type="ARBA" id="ARBA00023237"/>
    </source>
</evidence>
<evidence type="ECO:0000256" key="4">
    <source>
        <dbReference type="ARBA" id="ARBA00022496"/>
    </source>
</evidence>
<proteinExistence type="inferred from homology"/>
<keyword evidence="7" id="KW-0408">Iron</keyword>
<keyword evidence="2 12" id="KW-0813">Transport</keyword>
<sequence length="273" mass="30533">MRRSDLDIVGTSFDEDDNATKTVSSGSDTTYQAGLVVDLDSDDRFSVFGVYSTSFFPNGGGLDREGRVIPPQSAEGIDVGLRFSLMENKLTGSLTYFDITRENIANRVQDPDTNEVFAVISGEEESTVFELEMYYNPTENWQWIASLGMQDPTIVNRPALPELEGFAGIDTYDGAASLFTSYLFTEGAAKGLRLGAGISWRDEGSLAESFATAFKRTESHTVGNITVSYDFEMFGTDSNVSLFVDNATDEFFYERQFTFGEMRRYRLSWRMNF</sequence>
<evidence type="ECO:0000256" key="8">
    <source>
        <dbReference type="ARBA" id="ARBA00023065"/>
    </source>
</evidence>
<dbReference type="Pfam" id="PF00593">
    <property type="entry name" value="TonB_dep_Rec_b-barrel"/>
    <property type="match status" value="1"/>
</dbReference>
<dbReference type="PROSITE" id="PS52016">
    <property type="entry name" value="TONB_DEPENDENT_REC_3"/>
    <property type="match status" value="1"/>
</dbReference>
<keyword evidence="11 12" id="KW-0998">Cell outer membrane</keyword>
<evidence type="ECO:0000256" key="6">
    <source>
        <dbReference type="ARBA" id="ARBA00022729"/>
    </source>
</evidence>
<keyword evidence="5 12" id="KW-0812">Transmembrane</keyword>
<name>A0A6B3NL74_9CYAN</name>
<reference evidence="14" key="1">
    <citation type="submission" date="2019-11" db="EMBL/GenBank/DDBJ databases">
        <title>Genomic insights into an expanded diversity of filamentous marine cyanobacteria reveals the extraordinary biosynthetic potential of Moorea and Okeania.</title>
        <authorList>
            <person name="Ferreira Leao T."/>
            <person name="Wang M."/>
            <person name="Moss N."/>
            <person name="Da Silva R."/>
            <person name="Sanders J."/>
            <person name="Nurk S."/>
            <person name="Gurevich A."/>
            <person name="Humphrey G."/>
            <person name="Reher R."/>
            <person name="Zhu Q."/>
            <person name="Belda-Ferre P."/>
            <person name="Glukhov E."/>
            <person name="Rex R."/>
            <person name="Dorrestein P.C."/>
            <person name="Knight R."/>
            <person name="Pevzner P."/>
            <person name="Gerwick W.H."/>
            <person name="Gerwick L."/>
        </authorList>
    </citation>
    <scope>NUCLEOTIDE SEQUENCE</scope>
    <source>
        <strain evidence="14">SIO1C4</strain>
    </source>
</reference>
<keyword evidence="3 12" id="KW-1134">Transmembrane beta strand</keyword>
<dbReference type="AlphaFoldDB" id="A0A6B3NL74"/>
<evidence type="ECO:0000256" key="3">
    <source>
        <dbReference type="ARBA" id="ARBA00022452"/>
    </source>
</evidence>
<evidence type="ECO:0000256" key="10">
    <source>
        <dbReference type="ARBA" id="ARBA00023136"/>
    </source>
</evidence>
<evidence type="ECO:0000256" key="2">
    <source>
        <dbReference type="ARBA" id="ARBA00022448"/>
    </source>
</evidence>